<dbReference type="PANTHER" id="PTHR43639:SF1">
    <property type="entry name" value="SHORT-CHAIN DEHYDROGENASE_REDUCTASE FAMILY PROTEIN"/>
    <property type="match status" value="1"/>
</dbReference>
<dbReference type="PRINTS" id="PR00081">
    <property type="entry name" value="GDHRDH"/>
</dbReference>
<organism evidence="7 8">
    <name type="scientific">Priestia endophytica</name>
    <dbReference type="NCBI Taxonomy" id="135735"/>
    <lineage>
        <taxon>Bacteria</taxon>
        <taxon>Bacillati</taxon>
        <taxon>Bacillota</taxon>
        <taxon>Bacilli</taxon>
        <taxon>Bacillales</taxon>
        <taxon>Bacillaceae</taxon>
        <taxon>Priestia</taxon>
    </lineage>
</organism>
<dbReference type="Pfam" id="PF13561">
    <property type="entry name" value="adh_short_C2"/>
    <property type="match status" value="1"/>
</dbReference>
<dbReference type="InterPro" id="IPR020904">
    <property type="entry name" value="Sc_DH/Rdtase_CS"/>
</dbReference>
<dbReference type="GO" id="GO:0008206">
    <property type="term" value="P:bile acid metabolic process"/>
    <property type="evidence" value="ECO:0007669"/>
    <property type="project" value="UniProtKB-ARBA"/>
</dbReference>
<keyword evidence="3" id="KW-0560">Oxidoreductase</keyword>
<dbReference type="Proteomes" id="UP000250174">
    <property type="component" value="Unassembled WGS sequence"/>
</dbReference>
<dbReference type="PRINTS" id="PR00080">
    <property type="entry name" value="SDRFAMILY"/>
</dbReference>
<keyword evidence="7" id="KW-0614">Plasmid</keyword>
<dbReference type="EC" id="1.1.1.47" evidence="4"/>
<dbReference type="FunFam" id="3.40.50.720:FF:000084">
    <property type="entry name" value="Short-chain dehydrogenase reductase"/>
    <property type="match status" value="1"/>
</dbReference>
<name>A0AAX1Q7Z7_9BACI</name>
<dbReference type="InterPro" id="IPR002347">
    <property type="entry name" value="SDR_fam"/>
</dbReference>
<dbReference type="NCBIfam" id="NF005559">
    <property type="entry name" value="PRK07231.1"/>
    <property type="match status" value="1"/>
</dbReference>
<evidence type="ECO:0000256" key="1">
    <source>
        <dbReference type="ARBA" id="ARBA00006484"/>
    </source>
</evidence>
<evidence type="ECO:0000256" key="6">
    <source>
        <dbReference type="ARBA" id="ARBA00048831"/>
    </source>
</evidence>
<evidence type="ECO:0000313" key="8">
    <source>
        <dbReference type="Proteomes" id="UP000250174"/>
    </source>
</evidence>
<comment type="catalytic activity">
    <reaction evidence="5">
        <text>D-glucose + NADP(+) = D-glucono-1,5-lactone + NADPH + H(+)</text>
        <dbReference type="Rhea" id="RHEA:14405"/>
        <dbReference type="ChEBI" id="CHEBI:4167"/>
        <dbReference type="ChEBI" id="CHEBI:15378"/>
        <dbReference type="ChEBI" id="CHEBI:16217"/>
        <dbReference type="ChEBI" id="CHEBI:57783"/>
        <dbReference type="ChEBI" id="CHEBI:58349"/>
        <dbReference type="EC" id="1.1.1.47"/>
    </reaction>
</comment>
<comment type="caution">
    <text evidence="7">The sequence shown here is derived from an EMBL/GenBank/DDBJ whole genome shotgun (WGS) entry which is preliminary data.</text>
</comment>
<comment type="subunit">
    <text evidence="2">Homotetramer.</text>
</comment>
<evidence type="ECO:0000256" key="5">
    <source>
        <dbReference type="ARBA" id="ARBA00047555"/>
    </source>
</evidence>
<dbReference type="AlphaFoldDB" id="A0AAX1Q7Z7"/>
<dbReference type="InterPro" id="IPR036291">
    <property type="entry name" value="NAD(P)-bd_dom_sf"/>
</dbReference>
<geneLocation type="plasmid" evidence="7">
    <name>pBEH1</name>
</geneLocation>
<gene>
    <name evidence="7" type="ORF">A3864_11940</name>
</gene>
<dbReference type="PROSITE" id="PS00061">
    <property type="entry name" value="ADH_SHORT"/>
    <property type="match status" value="1"/>
</dbReference>
<dbReference type="GO" id="GO:0047936">
    <property type="term" value="F:glucose 1-dehydrogenase [NAD(P)+] activity"/>
    <property type="evidence" value="ECO:0007669"/>
    <property type="project" value="UniProtKB-EC"/>
</dbReference>
<evidence type="ECO:0000256" key="3">
    <source>
        <dbReference type="ARBA" id="ARBA00023002"/>
    </source>
</evidence>
<comment type="similarity">
    <text evidence="1">Belongs to the short-chain dehydrogenases/reductases (SDR) family.</text>
</comment>
<evidence type="ECO:0000313" key="7">
    <source>
        <dbReference type="EMBL" id="RAS77242.1"/>
    </source>
</evidence>
<dbReference type="RefSeq" id="WP_113765501.1">
    <property type="nucleotide sequence ID" value="NZ_LVYK01000022.1"/>
</dbReference>
<dbReference type="Gene3D" id="3.40.50.720">
    <property type="entry name" value="NAD(P)-binding Rossmann-like Domain"/>
    <property type="match status" value="1"/>
</dbReference>
<dbReference type="PANTHER" id="PTHR43639">
    <property type="entry name" value="OXIDOREDUCTASE, SHORT-CHAIN DEHYDROGENASE/REDUCTASE FAMILY (AFU_ORTHOLOGUE AFUA_5G02870)"/>
    <property type="match status" value="1"/>
</dbReference>
<proteinExistence type="inferred from homology"/>
<evidence type="ECO:0000256" key="2">
    <source>
        <dbReference type="ARBA" id="ARBA00011881"/>
    </source>
</evidence>
<reference evidence="7 8" key="1">
    <citation type="submission" date="2016-03" db="EMBL/GenBank/DDBJ databases">
        <title>Comparison of Bacillus endophyticus and B. anthracis characteristics using whole genome sequence analysis and microbiological techniques.</title>
        <authorList>
            <person name="Lekota K.E."/>
            <person name="Mafofo J."/>
            <person name="Rees J."/>
            <person name="Muchadeyi F.C."/>
            <person name="Madoroba E."/>
            <person name="Van Heerden H."/>
        </authorList>
    </citation>
    <scope>NUCLEOTIDE SEQUENCE [LARGE SCALE GENOMIC DNA]</scope>
    <source>
        <strain evidence="7 8">3631_10C</strain>
        <plasmid evidence="7">pBEH1</plasmid>
    </source>
</reference>
<accession>A0AAX1Q7Z7</accession>
<protein>
    <recommendedName>
        <fullName evidence="4">glucose 1-dehydrogenase [NAD(P)(+)]</fullName>
        <ecNumber evidence="4">1.1.1.47</ecNumber>
    </recommendedName>
</protein>
<sequence>MRRLSGKVALITGAGNGLGAATAKLLAEEGAKVIATDIAYESVEKIVEEINKLSKESAIALKHDVSSKKEWLTVVEEGVKTFGPITVLVNNAGILATTKYDQLTYEKWQKAMDINAWGQFVGMQTVIPHMKEAGVGSIINVASIAAVNSSGGLTAYTASKGAVDAMSRAAAVELGEFNIRVNAVVPGTIQTQMLEEAFPTKEIKEASIASQPLKRMGRPIDVAHLVAYLASDESYFTSGTSQLIDGALNVDASSSAAKLT</sequence>
<comment type="catalytic activity">
    <reaction evidence="6">
        <text>D-glucose + NAD(+) = D-glucono-1,5-lactone + NADH + H(+)</text>
        <dbReference type="Rhea" id="RHEA:14293"/>
        <dbReference type="ChEBI" id="CHEBI:4167"/>
        <dbReference type="ChEBI" id="CHEBI:15378"/>
        <dbReference type="ChEBI" id="CHEBI:16217"/>
        <dbReference type="ChEBI" id="CHEBI:57540"/>
        <dbReference type="ChEBI" id="CHEBI:57945"/>
        <dbReference type="EC" id="1.1.1.47"/>
    </reaction>
</comment>
<dbReference type="SUPFAM" id="SSF51735">
    <property type="entry name" value="NAD(P)-binding Rossmann-fold domains"/>
    <property type="match status" value="1"/>
</dbReference>
<dbReference type="EMBL" id="LVYK01000022">
    <property type="protein sequence ID" value="RAS77242.1"/>
    <property type="molecule type" value="Genomic_DNA"/>
</dbReference>
<evidence type="ECO:0000256" key="4">
    <source>
        <dbReference type="ARBA" id="ARBA00024389"/>
    </source>
</evidence>